<evidence type="ECO:0000313" key="2">
    <source>
        <dbReference type="EMBL" id="KAA2246758.1"/>
    </source>
</evidence>
<evidence type="ECO:0000256" key="1">
    <source>
        <dbReference type="SAM" id="Phobius"/>
    </source>
</evidence>
<dbReference type="SUPFAM" id="SSF48452">
    <property type="entry name" value="TPR-like"/>
    <property type="match status" value="1"/>
</dbReference>
<dbReference type="AlphaFoldDB" id="A0A5B2W7G7"/>
<dbReference type="OrthoDB" id="3384811at2"/>
<keyword evidence="1" id="KW-1133">Transmembrane helix</keyword>
<feature type="transmembrane region" description="Helical" evidence="1">
    <location>
        <begin position="518"/>
        <end position="536"/>
    </location>
</feature>
<keyword evidence="1" id="KW-0472">Membrane</keyword>
<reference evidence="2 3" key="2">
    <citation type="submission" date="2019-09" db="EMBL/GenBank/DDBJ databases">
        <authorList>
            <person name="Jin C."/>
        </authorList>
    </citation>
    <scope>NUCLEOTIDE SEQUENCE [LARGE SCALE GENOMIC DNA]</scope>
    <source>
        <strain evidence="2 3">AN110305</strain>
    </source>
</reference>
<accession>A0A5B2W7G7</accession>
<dbReference type="RefSeq" id="WP_149855236.1">
    <property type="nucleotide sequence ID" value="NZ_VUOB01000129.1"/>
</dbReference>
<feature type="transmembrane region" description="Helical" evidence="1">
    <location>
        <begin position="326"/>
        <end position="348"/>
    </location>
</feature>
<proteinExistence type="predicted"/>
<dbReference type="Gene3D" id="1.25.40.10">
    <property type="entry name" value="Tetratricopeptide repeat domain"/>
    <property type="match status" value="1"/>
</dbReference>
<dbReference type="EMBL" id="VUOB01000129">
    <property type="protein sequence ID" value="KAA2246758.1"/>
    <property type="molecule type" value="Genomic_DNA"/>
</dbReference>
<protein>
    <recommendedName>
        <fullName evidence="4">Tetratricopeptide repeat protein</fullName>
    </recommendedName>
</protein>
<feature type="transmembrane region" description="Helical" evidence="1">
    <location>
        <begin position="260"/>
        <end position="283"/>
    </location>
</feature>
<gene>
    <name evidence="2" type="ORF">F0L68_40540</name>
</gene>
<dbReference type="InterPro" id="IPR011990">
    <property type="entry name" value="TPR-like_helical_dom_sf"/>
</dbReference>
<evidence type="ECO:0008006" key="4">
    <source>
        <dbReference type="Google" id="ProtNLM"/>
    </source>
</evidence>
<feature type="transmembrane region" description="Helical" evidence="1">
    <location>
        <begin position="234"/>
        <end position="254"/>
    </location>
</feature>
<comment type="caution">
    <text evidence="2">The sequence shown here is derived from an EMBL/GenBank/DDBJ whole genome shotgun (WGS) entry which is preliminary data.</text>
</comment>
<dbReference type="Proteomes" id="UP000323454">
    <property type="component" value="Unassembled WGS sequence"/>
</dbReference>
<keyword evidence="1" id="KW-0812">Transmembrane</keyword>
<name>A0A5B2W7G7_9PSEU</name>
<keyword evidence="3" id="KW-1185">Reference proteome</keyword>
<feature type="transmembrane region" description="Helical" evidence="1">
    <location>
        <begin position="295"/>
        <end position="314"/>
    </location>
</feature>
<reference evidence="2 3" key="1">
    <citation type="submission" date="2019-09" db="EMBL/GenBank/DDBJ databases">
        <title>Goodfellowia gen. nov., a new genus of the Pseudonocardineae related to Actinoalloteichus, containing Goodfellowia coeruleoviolacea gen. nov., comb. nov. gen. nov., comb. nov.</title>
        <authorList>
            <person name="Labeda D."/>
        </authorList>
    </citation>
    <scope>NUCLEOTIDE SEQUENCE [LARGE SCALE GENOMIC DNA]</scope>
    <source>
        <strain evidence="2 3">AN110305</strain>
    </source>
</reference>
<feature type="transmembrane region" description="Helical" evidence="1">
    <location>
        <begin position="490"/>
        <end position="512"/>
    </location>
</feature>
<sequence length="561" mass="60485">MTMVAEGDGAARGVESVLELADARWDEGDRSGARQVLRDGLAATGPDVRLLLKLAAVEWRDGFEDESRALLAEASALDPDDPGVIAARVDRLRGERRYREAMALWDGLPEAARRADGVRTAFGELYADMGWHAVATAAFGPGRGLDLAARSVWLRSWLRSGGPVAALRRRVLRRDNESRTNWLRWSRSSDGLDGLAGVSADALAVMCVELDEYLLRWSARTDWSWSVRTAVRQGAWWVAAVAALLVLIVDRPLAGPGPLLLGRLVFGGTVVVVAVSIASLGASALSRLRSSGARLVVGVLGWLAVAGGGGWLLFRTPPVSPWSPGTVGLVAVLSAVLAAMSLAANGLTRYLTYRGVARIKEDRPRAAIVDNLLEVLAGMSKERNRNDLAERSWWVWALEDAAAMMERRLCRVYPFRDPTTDAWVVERAAGAATAVRELKRLIGASSAEGWTQLTAALRHELTALVAGDFGALKWAPPPSRRARWAERGRLAARTVLGAALPIGGVLALQPLLRLDSGVYGWAKVVSLVWALLYVLLTLDPTARDKLDAVRGVAESMSKGKP</sequence>
<organism evidence="2 3">
    <name type="scientific">Solihabitans fulvus</name>
    <dbReference type="NCBI Taxonomy" id="1892852"/>
    <lineage>
        <taxon>Bacteria</taxon>
        <taxon>Bacillati</taxon>
        <taxon>Actinomycetota</taxon>
        <taxon>Actinomycetes</taxon>
        <taxon>Pseudonocardiales</taxon>
        <taxon>Pseudonocardiaceae</taxon>
        <taxon>Solihabitans</taxon>
    </lineage>
</organism>
<evidence type="ECO:0000313" key="3">
    <source>
        <dbReference type="Proteomes" id="UP000323454"/>
    </source>
</evidence>